<dbReference type="PROSITE" id="PS50181">
    <property type="entry name" value="FBOX"/>
    <property type="match status" value="1"/>
</dbReference>
<sequence length="343" mass="38454">MSPHENSLDLDMLEEQLRRTTIRDPGILDLPPEILLESLKYLDVQNRAKIRLISRFFEGLFWTPTMWHIFDPHGNRRVTKDDDSSVLRTFTHKLLQECSASIKTFRYSGLHSDSLAYLSTCRNLSELALRRINGDVLVSAMKQLSLGGAFIKLRRLDITMEDYRATTLSSESVGSLLAFIGTSCVNLRELHFMTNSPINQHGLLSLLAGCHNLEALSLSSCHMLHDDSLIAITKSPCAANLKYLCVSQYQNASDSGLALLGEGCPNLKVFLIHYGLSITNSGIRALAEACQNIEWIKIIGCRNVTLGVLDEQGFENHMDCPIVYHPEWPVGLGFAYKKMNRVV</sequence>
<feature type="domain" description="F-box" evidence="1">
    <location>
        <begin position="24"/>
        <end position="70"/>
    </location>
</feature>
<dbReference type="GO" id="GO:0019005">
    <property type="term" value="C:SCF ubiquitin ligase complex"/>
    <property type="evidence" value="ECO:0007669"/>
    <property type="project" value="TreeGrafter"/>
</dbReference>
<evidence type="ECO:0000313" key="3">
    <source>
        <dbReference type="Proteomes" id="UP000053201"/>
    </source>
</evidence>
<dbReference type="SUPFAM" id="SSF52047">
    <property type="entry name" value="RNI-like"/>
    <property type="match status" value="1"/>
</dbReference>
<name>A0A0L0HMT2_SPIPD</name>
<dbReference type="AlphaFoldDB" id="A0A0L0HMT2"/>
<dbReference type="InterPro" id="IPR006553">
    <property type="entry name" value="Leu-rich_rpt_Cys-con_subtyp"/>
</dbReference>
<dbReference type="eggNOG" id="KOG4341">
    <property type="taxonomic scope" value="Eukaryota"/>
</dbReference>
<dbReference type="STRING" id="645134.A0A0L0HMT2"/>
<reference evidence="2 3" key="1">
    <citation type="submission" date="2009-08" db="EMBL/GenBank/DDBJ databases">
        <title>The Genome Sequence of Spizellomyces punctatus strain DAOM BR117.</title>
        <authorList>
            <consortium name="The Broad Institute Genome Sequencing Platform"/>
            <person name="Russ C."/>
            <person name="Cuomo C."/>
            <person name="Shea T."/>
            <person name="Young S.K."/>
            <person name="Zeng Q."/>
            <person name="Koehrsen M."/>
            <person name="Haas B."/>
            <person name="Borodovsky M."/>
            <person name="Guigo R."/>
            <person name="Alvarado L."/>
            <person name="Berlin A."/>
            <person name="Bochicchio J."/>
            <person name="Borenstein D."/>
            <person name="Chapman S."/>
            <person name="Chen Z."/>
            <person name="Engels R."/>
            <person name="Freedman E."/>
            <person name="Gellesch M."/>
            <person name="Goldberg J."/>
            <person name="Griggs A."/>
            <person name="Gujja S."/>
            <person name="Heiman D."/>
            <person name="Hepburn T."/>
            <person name="Howarth C."/>
            <person name="Jen D."/>
            <person name="Larson L."/>
            <person name="Lewis B."/>
            <person name="Mehta T."/>
            <person name="Park D."/>
            <person name="Pearson M."/>
            <person name="Roberts A."/>
            <person name="Saif S."/>
            <person name="Shenoy N."/>
            <person name="Sisk P."/>
            <person name="Stolte C."/>
            <person name="Sykes S."/>
            <person name="Thomson T."/>
            <person name="Walk T."/>
            <person name="White J."/>
            <person name="Yandava C."/>
            <person name="Burger G."/>
            <person name="Gray M.W."/>
            <person name="Holland P.W.H."/>
            <person name="King N."/>
            <person name="Lang F.B.F."/>
            <person name="Roger A.J."/>
            <person name="Ruiz-Trillo I."/>
            <person name="Lander E."/>
            <person name="Nusbaum C."/>
        </authorList>
    </citation>
    <scope>NUCLEOTIDE SEQUENCE [LARGE SCALE GENOMIC DNA]</scope>
    <source>
        <strain evidence="2 3">DAOM BR117</strain>
    </source>
</reference>
<dbReference type="InterPro" id="IPR032675">
    <property type="entry name" value="LRR_dom_sf"/>
</dbReference>
<accession>A0A0L0HMT2</accession>
<dbReference type="GeneID" id="27686172"/>
<organism evidence="2 3">
    <name type="scientific">Spizellomyces punctatus (strain DAOM BR117)</name>
    <dbReference type="NCBI Taxonomy" id="645134"/>
    <lineage>
        <taxon>Eukaryota</taxon>
        <taxon>Fungi</taxon>
        <taxon>Fungi incertae sedis</taxon>
        <taxon>Chytridiomycota</taxon>
        <taxon>Chytridiomycota incertae sedis</taxon>
        <taxon>Chytridiomycetes</taxon>
        <taxon>Spizellomycetales</taxon>
        <taxon>Spizellomycetaceae</taxon>
        <taxon>Spizellomyces</taxon>
    </lineage>
</organism>
<dbReference type="InterPro" id="IPR001810">
    <property type="entry name" value="F-box_dom"/>
</dbReference>
<dbReference type="OrthoDB" id="10257471at2759"/>
<evidence type="ECO:0000313" key="2">
    <source>
        <dbReference type="EMBL" id="KND02099.1"/>
    </source>
</evidence>
<dbReference type="EMBL" id="KQ257453">
    <property type="protein sequence ID" value="KND02099.1"/>
    <property type="molecule type" value="Genomic_DNA"/>
</dbReference>
<dbReference type="VEuPathDB" id="FungiDB:SPPG_02598"/>
<proteinExistence type="predicted"/>
<dbReference type="SMART" id="SM00367">
    <property type="entry name" value="LRR_CC"/>
    <property type="match status" value="4"/>
</dbReference>
<gene>
    <name evidence="2" type="ORF">SPPG_02598</name>
</gene>
<dbReference type="PANTHER" id="PTHR13318">
    <property type="entry name" value="PARTNER OF PAIRED, ISOFORM B-RELATED"/>
    <property type="match status" value="1"/>
</dbReference>
<evidence type="ECO:0000259" key="1">
    <source>
        <dbReference type="PROSITE" id="PS50181"/>
    </source>
</evidence>
<dbReference type="Gene3D" id="3.80.10.10">
    <property type="entry name" value="Ribonuclease Inhibitor"/>
    <property type="match status" value="1"/>
</dbReference>
<dbReference type="RefSeq" id="XP_016610138.1">
    <property type="nucleotide sequence ID" value="XM_016750879.1"/>
</dbReference>
<dbReference type="Pfam" id="PF00646">
    <property type="entry name" value="F-box"/>
    <property type="match status" value="1"/>
</dbReference>
<keyword evidence="3" id="KW-1185">Reference proteome</keyword>
<dbReference type="GO" id="GO:0031146">
    <property type="term" value="P:SCF-dependent proteasomal ubiquitin-dependent protein catabolic process"/>
    <property type="evidence" value="ECO:0007669"/>
    <property type="project" value="TreeGrafter"/>
</dbReference>
<dbReference type="InParanoid" id="A0A0L0HMT2"/>
<dbReference type="OMA" id="NSAAREC"/>
<protein>
    <recommendedName>
        <fullName evidence="1">F-box domain-containing protein</fullName>
    </recommendedName>
</protein>
<dbReference type="Proteomes" id="UP000053201">
    <property type="component" value="Unassembled WGS sequence"/>
</dbReference>